<dbReference type="InterPro" id="IPR004638">
    <property type="entry name" value="EmrB-like"/>
</dbReference>
<accession>G2E188</accession>
<keyword evidence="3" id="KW-0813">Transport</keyword>
<dbReference type="Pfam" id="PF07690">
    <property type="entry name" value="MFS_1"/>
    <property type="match status" value="1"/>
</dbReference>
<dbReference type="InterPro" id="IPR005829">
    <property type="entry name" value="Sugar_transporter_CS"/>
</dbReference>
<feature type="transmembrane region" description="Helical" evidence="8">
    <location>
        <begin position="282"/>
        <end position="299"/>
    </location>
</feature>
<dbReference type="CDD" id="cd17321">
    <property type="entry name" value="MFS_MMR_MDR_like"/>
    <property type="match status" value="1"/>
</dbReference>
<evidence type="ECO:0000256" key="4">
    <source>
        <dbReference type="ARBA" id="ARBA00022475"/>
    </source>
</evidence>
<feature type="transmembrane region" description="Helical" evidence="8">
    <location>
        <begin position="335"/>
        <end position="361"/>
    </location>
</feature>
<feature type="transmembrane region" description="Helical" evidence="8">
    <location>
        <begin position="451"/>
        <end position="471"/>
    </location>
</feature>
<name>G2E188_9GAMM</name>
<dbReference type="GO" id="GO:0005886">
    <property type="term" value="C:plasma membrane"/>
    <property type="evidence" value="ECO:0007669"/>
    <property type="project" value="UniProtKB-SubCell"/>
</dbReference>
<evidence type="ECO:0000256" key="1">
    <source>
        <dbReference type="ARBA" id="ARBA00004651"/>
    </source>
</evidence>
<evidence type="ECO:0000256" key="7">
    <source>
        <dbReference type="ARBA" id="ARBA00023136"/>
    </source>
</evidence>
<dbReference type="SUPFAM" id="SSF103473">
    <property type="entry name" value="MFS general substrate transporter"/>
    <property type="match status" value="1"/>
</dbReference>
<feature type="transmembrane region" description="Helical" evidence="8">
    <location>
        <begin position="209"/>
        <end position="226"/>
    </location>
</feature>
<feature type="domain" description="Major facilitator superfamily (MFS) profile" evidence="9">
    <location>
        <begin position="1"/>
        <end position="428"/>
    </location>
</feature>
<evidence type="ECO:0000256" key="3">
    <source>
        <dbReference type="ARBA" id="ARBA00022448"/>
    </source>
</evidence>
<dbReference type="Gene3D" id="1.20.1720.10">
    <property type="entry name" value="Multidrug resistance protein D"/>
    <property type="match status" value="1"/>
</dbReference>
<feature type="transmembrane region" description="Helical" evidence="8">
    <location>
        <begin position="247"/>
        <end position="270"/>
    </location>
</feature>
<dbReference type="AlphaFoldDB" id="G2E188"/>
<dbReference type="PANTHER" id="PTHR42718:SF9">
    <property type="entry name" value="MAJOR FACILITATOR SUPERFAMILY MULTIDRUG TRANSPORTER MFSC"/>
    <property type="match status" value="1"/>
</dbReference>
<comment type="caution">
    <text evidence="10">The sequence shown here is derived from an EMBL/GenBank/DDBJ whole genome shotgun (WGS) entry which is preliminary data.</text>
</comment>
<gene>
    <name evidence="10" type="ORF">ThidrDRAFT_2051</name>
</gene>
<dbReference type="eggNOG" id="COG0477">
    <property type="taxonomic scope" value="Bacteria"/>
</dbReference>
<organism evidence="10 11">
    <name type="scientific">Thiorhodococcus drewsii AZ1</name>
    <dbReference type="NCBI Taxonomy" id="765913"/>
    <lineage>
        <taxon>Bacteria</taxon>
        <taxon>Pseudomonadati</taxon>
        <taxon>Pseudomonadota</taxon>
        <taxon>Gammaproteobacteria</taxon>
        <taxon>Chromatiales</taxon>
        <taxon>Chromatiaceae</taxon>
        <taxon>Thiorhodococcus</taxon>
    </lineage>
</organism>
<dbReference type="PATRIC" id="fig|765913.3.peg.2087"/>
<dbReference type="InterPro" id="IPR020846">
    <property type="entry name" value="MFS_dom"/>
</dbReference>
<feature type="transmembrane region" description="Helical" evidence="8">
    <location>
        <begin position="382"/>
        <end position="400"/>
    </location>
</feature>
<dbReference type="Gene3D" id="1.20.1250.20">
    <property type="entry name" value="MFS general substrate transporter like domains"/>
    <property type="match status" value="1"/>
</dbReference>
<dbReference type="PANTHER" id="PTHR42718">
    <property type="entry name" value="MAJOR FACILITATOR SUPERFAMILY MULTIDRUG TRANSPORTER MFSC"/>
    <property type="match status" value="1"/>
</dbReference>
<dbReference type="PROSITE" id="PS50850">
    <property type="entry name" value="MFS"/>
    <property type="match status" value="1"/>
</dbReference>
<dbReference type="STRING" id="765913.ThidrDRAFT_2051"/>
<evidence type="ECO:0000259" key="9">
    <source>
        <dbReference type="PROSITE" id="PS50850"/>
    </source>
</evidence>
<dbReference type="GO" id="GO:0022857">
    <property type="term" value="F:transmembrane transporter activity"/>
    <property type="evidence" value="ECO:0007669"/>
    <property type="project" value="InterPro"/>
</dbReference>
<comment type="similarity">
    <text evidence="2">Belongs to the major facilitator superfamily. EmrB family.</text>
</comment>
<keyword evidence="7 8" id="KW-0472">Membrane</keyword>
<comment type="subcellular location">
    <subcellularLocation>
        <location evidence="1">Cell membrane</location>
        <topology evidence="1">Multi-pass membrane protein</topology>
    </subcellularLocation>
</comment>
<keyword evidence="11" id="KW-1185">Reference proteome</keyword>
<keyword evidence="6 8" id="KW-1133">Transmembrane helix</keyword>
<evidence type="ECO:0000256" key="2">
    <source>
        <dbReference type="ARBA" id="ARBA00008537"/>
    </source>
</evidence>
<dbReference type="InterPro" id="IPR011701">
    <property type="entry name" value="MFS"/>
</dbReference>
<keyword evidence="5 8" id="KW-0812">Transmembrane</keyword>
<evidence type="ECO:0000256" key="5">
    <source>
        <dbReference type="ARBA" id="ARBA00022692"/>
    </source>
</evidence>
<protein>
    <submittedName>
        <fullName evidence="10">Drug resistance transporter, EmrB/QacA subfamily</fullName>
    </submittedName>
</protein>
<feature type="transmembrane region" description="Helical" evidence="8">
    <location>
        <begin position="176"/>
        <end position="197"/>
    </location>
</feature>
<evidence type="ECO:0000256" key="8">
    <source>
        <dbReference type="SAM" id="Phobius"/>
    </source>
</evidence>
<feature type="transmembrane region" description="Helical" evidence="8">
    <location>
        <begin position="311"/>
        <end position="329"/>
    </location>
</feature>
<dbReference type="EMBL" id="AFWT01000012">
    <property type="protein sequence ID" value="EGV31429.1"/>
    <property type="molecule type" value="Genomic_DNA"/>
</dbReference>
<evidence type="ECO:0000313" key="11">
    <source>
        <dbReference type="Proteomes" id="UP000004200"/>
    </source>
</evidence>
<keyword evidence="4" id="KW-1003">Cell membrane</keyword>
<reference evidence="10 11" key="1">
    <citation type="submission" date="2011-06" db="EMBL/GenBank/DDBJ databases">
        <title>The draft genome of Thiorhodococcus drewsii AZ1.</title>
        <authorList>
            <consortium name="US DOE Joint Genome Institute (JGI-PGF)"/>
            <person name="Lucas S."/>
            <person name="Han J."/>
            <person name="Lapidus A."/>
            <person name="Cheng J.-F."/>
            <person name="Goodwin L."/>
            <person name="Pitluck S."/>
            <person name="Peters L."/>
            <person name="Land M.L."/>
            <person name="Hauser L."/>
            <person name="Vogl K."/>
            <person name="Liu Z."/>
            <person name="Imhoff J."/>
            <person name="Thiel V."/>
            <person name="Frigaard N.-U."/>
            <person name="Bryant D.A."/>
            <person name="Woyke T.J."/>
        </authorList>
    </citation>
    <scope>NUCLEOTIDE SEQUENCE [LARGE SCALE GENOMIC DNA]</scope>
    <source>
        <strain evidence="10 11">AZ1</strain>
    </source>
</reference>
<feature type="transmembrane region" description="Helical" evidence="8">
    <location>
        <begin position="119"/>
        <end position="138"/>
    </location>
</feature>
<feature type="transmembrane region" description="Helical" evidence="8">
    <location>
        <begin position="144"/>
        <end position="164"/>
    </location>
</feature>
<dbReference type="PROSITE" id="PS00216">
    <property type="entry name" value="SUGAR_TRANSPORT_1"/>
    <property type="match status" value="1"/>
</dbReference>
<dbReference type="NCBIfam" id="TIGR00711">
    <property type="entry name" value="efflux_EmrB"/>
    <property type="match status" value="1"/>
</dbReference>
<dbReference type="Proteomes" id="UP000004200">
    <property type="component" value="Unassembled WGS sequence"/>
</dbReference>
<evidence type="ECO:0000313" key="10">
    <source>
        <dbReference type="EMBL" id="EGV31429.1"/>
    </source>
</evidence>
<proteinExistence type="inferred from homology"/>
<feature type="transmembrane region" description="Helical" evidence="8">
    <location>
        <begin position="58"/>
        <end position="83"/>
    </location>
</feature>
<feature type="transmembrane region" description="Helical" evidence="8">
    <location>
        <begin position="27"/>
        <end position="46"/>
    </location>
</feature>
<evidence type="ECO:0000256" key="6">
    <source>
        <dbReference type="ARBA" id="ARBA00022989"/>
    </source>
</evidence>
<dbReference type="InterPro" id="IPR036259">
    <property type="entry name" value="MFS_trans_sf"/>
</dbReference>
<feature type="transmembrane region" description="Helical" evidence="8">
    <location>
        <begin position="89"/>
        <end position="107"/>
    </location>
</feature>
<sequence>MATLAISIVSVALPAIQSSLETSLSGLQWVVGAYTLCLSALMLSAGPLADRYGRKRTWLIGVALFTLGSAICATAGSLATLIAGCALQGLAGALVIPGALSILTQAFPDPVERAHVIGGWSSFNAISLILGPMMGGLLVDHAGWPSIFLVNLPIGIVALALGLVGVEESSHPDHAALDPAGQILSIAFLGALTLSLINAGHSGWDAPETIVPMVISALALLAFVAVEMRTSRPVLPVDLLRQKAFASANFASFVLGFSGYTSLFLFSLFLQRGQGWTATETGWRMAPVFAAMLAASSVFGKLTRRFGMNRLMVAGYALLGGSMLVMVSFTPSTPYYIVAPVFALLGIGLGLAVPSTGAAAMGSAPRERTGAASATMNALRQGGMTIGIALLGTLMSARAVTSLKSVLAQSGVDDVAVIAAVAVQRHEVPSNLPISSGAFHAMLADAFTHGFSLAVGFAGILGLVAAGVVALSSRRQ</sequence>